<keyword evidence="3 7" id="KW-0812">Transmembrane</keyword>
<dbReference type="AlphaFoldDB" id="A0AAN7HLI0"/>
<evidence type="ECO:0000313" key="9">
    <source>
        <dbReference type="EMBL" id="KAK4513004.1"/>
    </source>
</evidence>
<dbReference type="InterPro" id="IPR008962">
    <property type="entry name" value="PapD-like_sf"/>
</dbReference>
<dbReference type="Proteomes" id="UP001304243">
    <property type="component" value="Unassembled WGS sequence"/>
</dbReference>
<dbReference type="GO" id="GO:0051685">
    <property type="term" value="P:maintenance of ER location"/>
    <property type="evidence" value="ECO:0007669"/>
    <property type="project" value="UniProtKB-ARBA"/>
</dbReference>
<dbReference type="GO" id="GO:1902647">
    <property type="term" value="P:negative regulation of 1-phosphatidyl-1D-myo-inositol 4,5-bisphosphate biosynthetic process"/>
    <property type="evidence" value="ECO:0007669"/>
    <property type="project" value="UniProtKB-ARBA"/>
</dbReference>
<dbReference type="InterPro" id="IPR016763">
    <property type="entry name" value="VAP"/>
</dbReference>
<comment type="subcellular location">
    <subcellularLocation>
        <location evidence="1">Membrane</location>
        <topology evidence="1">Single-pass type IV membrane protein</topology>
    </subcellularLocation>
</comment>
<proteinExistence type="inferred from homology"/>
<dbReference type="Pfam" id="PF00635">
    <property type="entry name" value="Motile_Sperm"/>
    <property type="match status" value="1"/>
</dbReference>
<keyword evidence="4 7" id="KW-1133">Transmembrane helix</keyword>
<dbReference type="PANTHER" id="PTHR10809:SF6">
    <property type="entry name" value="AT11025P-RELATED"/>
    <property type="match status" value="1"/>
</dbReference>
<evidence type="ECO:0000256" key="5">
    <source>
        <dbReference type="ARBA" id="ARBA00023136"/>
    </source>
</evidence>
<dbReference type="EMBL" id="JASEJX010000021">
    <property type="protein sequence ID" value="KAK4513004.1"/>
    <property type="molecule type" value="Genomic_DNA"/>
</dbReference>
<dbReference type="Gene3D" id="2.60.40.10">
    <property type="entry name" value="Immunoglobulins"/>
    <property type="match status" value="1"/>
</dbReference>
<evidence type="ECO:0000256" key="6">
    <source>
        <dbReference type="SAM" id="MobiDB-lite"/>
    </source>
</evidence>
<keyword evidence="10" id="KW-1185">Reference proteome</keyword>
<dbReference type="GO" id="GO:0007009">
    <property type="term" value="P:plasma membrane organization"/>
    <property type="evidence" value="ECO:0007669"/>
    <property type="project" value="UniProtKB-ARBA"/>
</dbReference>
<dbReference type="GO" id="GO:0061709">
    <property type="term" value="P:reticulophagy"/>
    <property type="evidence" value="ECO:0007669"/>
    <property type="project" value="UniProtKB-ARBA"/>
</dbReference>
<evidence type="ECO:0000259" key="8">
    <source>
        <dbReference type="PROSITE" id="PS50202"/>
    </source>
</evidence>
<feature type="compositionally biased region" description="Low complexity" evidence="6">
    <location>
        <begin position="210"/>
        <end position="224"/>
    </location>
</feature>
<dbReference type="GO" id="GO:0035091">
    <property type="term" value="F:phosphatidylinositol binding"/>
    <property type="evidence" value="ECO:0007669"/>
    <property type="project" value="UniProtKB-ARBA"/>
</dbReference>
<dbReference type="GO" id="GO:0090158">
    <property type="term" value="P:endoplasmic reticulum membrane organization"/>
    <property type="evidence" value="ECO:0007669"/>
    <property type="project" value="TreeGrafter"/>
</dbReference>
<evidence type="ECO:0000256" key="4">
    <source>
        <dbReference type="ARBA" id="ARBA00022989"/>
    </source>
</evidence>
<feature type="transmembrane region" description="Helical" evidence="7">
    <location>
        <begin position="362"/>
        <end position="381"/>
    </location>
</feature>
<evidence type="ECO:0000256" key="2">
    <source>
        <dbReference type="ARBA" id="ARBA00008932"/>
    </source>
</evidence>
<accession>A0AAN7HLI0</accession>
<evidence type="ECO:0000313" key="10">
    <source>
        <dbReference type="Proteomes" id="UP001304243"/>
    </source>
</evidence>
<dbReference type="GO" id="GO:0061817">
    <property type="term" value="P:endoplasmic reticulum-plasma membrane tethering"/>
    <property type="evidence" value="ECO:0007669"/>
    <property type="project" value="UniProtKB-ARBA"/>
</dbReference>
<dbReference type="GO" id="GO:0160219">
    <property type="term" value="C:cortical endoplasmic reticulum membrane"/>
    <property type="evidence" value="ECO:0007669"/>
    <property type="project" value="UniProtKB-ARBA"/>
</dbReference>
<sequence>MSVIIEPSDQLEFHRPFTRVVKESIHVKNPGAEPVIFKVKTTAPKQYCVRPNAGRIEPNSEIEVQIILQPFKDELPEDFKCKDKFLVQTAPVSAAFEQNDIASMWSYVETNERASMHQHKLRCAFVGPREDTLQVNETTQTSIPEPVTTADEIASSTIAHSEPLQQQPPAIPSHHDHTTEKSLKENMASAVNAPAPIVAAAAAAGAVATPTTASSRETSSEAPAPISPAVPSHSTIAAPVVETAAPAPVSLNTASITEPMTPSSASAATTTHPAPSSSSINTATPVPVSRADNSNKEKELKEALERIAYLEKQLNDLRKEEGLRARNQTGTSSRKLASTVQPLDAVHQHLAALEEPRPTEGYPPQVVLAVAIFAFLFAYLFF</sequence>
<organism evidence="9 10">
    <name type="scientific">Mucor velutinosus</name>
    <dbReference type="NCBI Taxonomy" id="708070"/>
    <lineage>
        <taxon>Eukaryota</taxon>
        <taxon>Fungi</taxon>
        <taxon>Fungi incertae sedis</taxon>
        <taxon>Mucoromycota</taxon>
        <taxon>Mucoromycotina</taxon>
        <taxon>Mucoromycetes</taxon>
        <taxon>Mucorales</taxon>
        <taxon>Mucorineae</taxon>
        <taxon>Mucoraceae</taxon>
        <taxon>Mucor</taxon>
    </lineage>
</organism>
<comment type="similarity">
    <text evidence="2">Belongs to the VAMP-associated protein (VAP) (TC 9.B.17) family.</text>
</comment>
<feature type="compositionally biased region" description="Low complexity" evidence="6">
    <location>
        <begin position="259"/>
        <end position="279"/>
    </location>
</feature>
<dbReference type="GO" id="GO:0033149">
    <property type="term" value="F:FFAT motif binding"/>
    <property type="evidence" value="ECO:0007669"/>
    <property type="project" value="TreeGrafter"/>
</dbReference>
<gene>
    <name evidence="9" type="ORF">ATC70_003715</name>
</gene>
<protein>
    <recommendedName>
        <fullName evidence="8">MSP domain-containing protein</fullName>
    </recommendedName>
</protein>
<reference evidence="9 10" key="1">
    <citation type="submission" date="2022-11" db="EMBL/GenBank/DDBJ databases">
        <title>Mucor velutinosus strain NIH1002 WGS.</title>
        <authorList>
            <person name="Subramanian P."/>
            <person name="Mullikin J.C."/>
            <person name="Segre J.A."/>
            <person name="Zelazny A.M."/>
        </authorList>
    </citation>
    <scope>NUCLEOTIDE SEQUENCE [LARGE SCALE GENOMIC DNA]</scope>
    <source>
        <strain evidence="9 10">NIH1002</strain>
    </source>
</reference>
<evidence type="ECO:0000256" key="1">
    <source>
        <dbReference type="ARBA" id="ARBA00004211"/>
    </source>
</evidence>
<dbReference type="GO" id="GO:0001786">
    <property type="term" value="F:phosphatidylserine binding"/>
    <property type="evidence" value="ECO:0007669"/>
    <property type="project" value="UniProtKB-ARBA"/>
</dbReference>
<keyword evidence="5 7" id="KW-0472">Membrane</keyword>
<dbReference type="GeneID" id="89947417"/>
<dbReference type="InterPro" id="IPR013783">
    <property type="entry name" value="Ig-like_fold"/>
</dbReference>
<feature type="region of interest" description="Disordered" evidence="6">
    <location>
        <begin position="162"/>
        <end position="182"/>
    </location>
</feature>
<feature type="region of interest" description="Disordered" evidence="6">
    <location>
        <begin position="210"/>
        <end position="231"/>
    </location>
</feature>
<dbReference type="RefSeq" id="XP_064679670.1">
    <property type="nucleotide sequence ID" value="XM_064823070.1"/>
</dbReference>
<dbReference type="PROSITE" id="PS50202">
    <property type="entry name" value="MSP"/>
    <property type="match status" value="1"/>
</dbReference>
<feature type="domain" description="MSP" evidence="8">
    <location>
        <begin position="2"/>
        <end position="126"/>
    </location>
</feature>
<dbReference type="GO" id="GO:0140506">
    <property type="term" value="F:endoplasmic reticulum-autophagosome adaptor activity"/>
    <property type="evidence" value="ECO:0007669"/>
    <property type="project" value="UniProtKB-ARBA"/>
</dbReference>
<dbReference type="GO" id="GO:0160214">
    <property type="term" value="F:endoplasmic reticulum-plasma membrane adaptor activity"/>
    <property type="evidence" value="ECO:0007669"/>
    <property type="project" value="UniProtKB-ARBA"/>
</dbReference>
<feature type="compositionally biased region" description="Basic and acidic residues" evidence="6">
    <location>
        <begin position="173"/>
        <end position="182"/>
    </location>
</feature>
<dbReference type="SUPFAM" id="SSF49354">
    <property type="entry name" value="PapD-like"/>
    <property type="match status" value="1"/>
</dbReference>
<feature type="region of interest" description="Disordered" evidence="6">
    <location>
        <begin position="254"/>
        <end position="299"/>
    </location>
</feature>
<dbReference type="InterPro" id="IPR000535">
    <property type="entry name" value="MSP_dom"/>
</dbReference>
<comment type="caution">
    <text evidence="9">The sequence shown here is derived from an EMBL/GenBank/DDBJ whole genome shotgun (WGS) entry which is preliminary data.</text>
</comment>
<dbReference type="GO" id="GO:0005886">
    <property type="term" value="C:plasma membrane"/>
    <property type="evidence" value="ECO:0007669"/>
    <property type="project" value="TreeGrafter"/>
</dbReference>
<evidence type="ECO:0000256" key="3">
    <source>
        <dbReference type="ARBA" id="ARBA00022692"/>
    </source>
</evidence>
<dbReference type="FunFam" id="2.60.40.10:FF:000813">
    <property type="entry name" value="Vesicle-associated protein 1-1"/>
    <property type="match status" value="1"/>
</dbReference>
<name>A0AAN7HLI0_9FUNG</name>
<evidence type="ECO:0000256" key="7">
    <source>
        <dbReference type="SAM" id="Phobius"/>
    </source>
</evidence>
<dbReference type="PANTHER" id="PTHR10809">
    <property type="entry name" value="VESICLE-ASSOCIATED MEMBRANE PROTEIN-ASSOCIATED PROTEIN"/>
    <property type="match status" value="1"/>
</dbReference>